<evidence type="ECO:0000313" key="2">
    <source>
        <dbReference type="EMBL" id="MFC0684565.1"/>
    </source>
</evidence>
<dbReference type="PANTHER" id="PTHR30432">
    <property type="entry name" value="TRANSCRIPTIONAL REGULATOR MODE"/>
    <property type="match status" value="1"/>
</dbReference>
<evidence type="ECO:0000259" key="1">
    <source>
        <dbReference type="Pfam" id="PF00126"/>
    </source>
</evidence>
<evidence type="ECO:0000313" key="3">
    <source>
        <dbReference type="Proteomes" id="UP001589858"/>
    </source>
</evidence>
<protein>
    <submittedName>
        <fullName evidence="2">Winged helix-turn-helix domain-containing protein</fullName>
    </submittedName>
</protein>
<dbReference type="Gene3D" id="1.10.10.10">
    <property type="entry name" value="Winged helix-like DNA-binding domain superfamily/Winged helix DNA-binding domain"/>
    <property type="match status" value="1"/>
</dbReference>
<dbReference type="InterPro" id="IPR036390">
    <property type="entry name" value="WH_DNA-bd_sf"/>
</dbReference>
<proteinExistence type="predicted"/>
<reference evidence="2 3" key="1">
    <citation type="submission" date="2024-09" db="EMBL/GenBank/DDBJ databases">
        <authorList>
            <person name="Sun Q."/>
            <person name="Mori K."/>
        </authorList>
    </citation>
    <scope>NUCLEOTIDE SEQUENCE [LARGE SCALE GENOMIC DNA]</scope>
    <source>
        <strain evidence="2 3">CICC 11035S</strain>
    </source>
</reference>
<dbReference type="InterPro" id="IPR000847">
    <property type="entry name" value="LysR_HTH_N"/>
</dbReference>
<keyword evidence="3" id="KW-1185">Reference proteome</keyword>
<dbReference type="Pfam" id="PF00126">
    <property type="entry name" value="HTH_1"/>
    <property type="match status" value="1"/>
</dbReference>
<feature type="domain" description="HTH lysR-type" evidence="1">
    <location>
        <begin position="28"/>
        <end position="87"/>
    </location>
</feature>
<dbReference type="RefSeq" id="WP_267219392.1">
    <property type="nucleotide sequence ID" value="NZ_JAPCWC010000004.1"/>
</dbReference>
<dbReference type="SUPFAM" id="SSF46785">
    <property type="entry name" value="Winged helix' DNA-binding domain"/>
    <property type="match status" value="1"/>
</dbReference>
<dbReference type="Proteomes" id="UP001589858">
    <property type="component" value="Unassembled WGS sequence"/>
</dbReference>
<accession>A0ABV6S5Q9</accession>
<organism evidence="2 3">
    <name type="scientific">Novosphingobium clariflavum</name>
    <dbReference type="NCBI Taxonomy" id="2029884"/>
    <lineage>
        <taxon>Bacteria</taxon>
        <taxon>Pseudomonadati</taxon>
        <taxon>Pseudomonadota</taxon>
        <taxon>Alphaproteobacteria</taxon>
        <taxon>Sphingomonadales</taxon>
        <taxon>Sphingomonadaceae</taxon>
        <taxon>Novosphingobium</taxon>
    </lineage>
</organism>
<sequence>MSATPTLKLRARIYCGEEIAMGPGKADLLAAIAEEGSISAAGRALGMSYRRAWLLVDAMNRCWRSPLVETVAGGSKDRGARLSATGQAVLAQYRALQARIAEVEASDEYALLRSGVRAAPLPGAPDPAG</sequence>
<dbReference type="EMBL" id="JBHLTM010000027">
    <property type="protein sequence ID" value="MFC0684565.1"/>
    <property type="molecule type" value="Genomic_DNA"/>
</dbReference>
<comment type="caution">
    <text evidence="2">The sequence shown here is derived from an EMBL/GenBank/DDBJ whole genome shotgun (WGS) entry which is preliminary data.</text>
</comment>
<gene>
    <name evidence="2" type="ORF">ACFFF8_08150</name>
</gene>
<dbReference type="PANTHER" id="PTHR30432:SF1">
    <property type="entry name" value="DNA-BINDING TRANSCRIPTIONAL DUAL REGULATOR MODE"/>
    <property type="match status" value="1"/>
</dbReference>
<dbReference type="InterPro" id="IPR036388">
    <property type="entry name" value="WH-like_DNA-bd_sf"/>
</dbReference>
<dbReference type="InterPro" id="IPR051815">
    <property type="entry name" value="Molybdate_resp_trans_reg"/>
</dbReference>
<name>A0ABV6S5Q9_9SPHN</name>